<reference evidence="1 2" key="1">
    <citation type="submission" date="2017-01" db="EMBL/GenBank/DDBJ databases">
        <title>The cable genome- insights into the physiology and evolution of filamentous bacteria capable of sulfide oxidation via long distance electron transfer.</title>
        <authorList>
            <person name="Schreiber L."/>
            <person name="Bjerg J.T."/>
            <person name="Boggild A."/>
            <person name="Van De Vossenberg J."/>
            <person name="Meysman F."/>
            <person name="Nielsen L.P."/>
            <person name="Schramm A."/>
            <person name="Kjeldsen K.U."/>
        </authorList>
    </citation>
    <scope>NUCLEOTIDE SEQUENCE [LARGE SCALE GENOMIC DNA]</scope>
    <source>
        <strain evidence="1">MCF</strain>
    </source>
</reference>
<evidence type="ECO:0000313" key="2">
    <source>
        <dbReference type="Proteomes" id="UP000287853"/>
    </source>
</evidence>
<proteinExistence type="predicted"/>
<accession>A0A3S3QNB6</accession>
<keyword evidence="2" id="KW-1185">Reference proteome</keyword>
<dbReference type="EMBL" id="MTKO01000141">
    <property type="protein sequence ID" value="RWX42854.1"/>
    <property type="molecule type" value="Genomic_DNA"/>
</dbReference>
<dbReference type="AlphaFoldDB" id="A0A3S3QNB6"/>
<sequence>MLHKKKTGHRGRRNNYWAESKRTNRNLFDPYAYAAEYAYFEKYYDELNSSNEIVIKNEKTHEKFLMPVSTNDIETAINSLPSEFFTGLKGVILLSGSNKQFKVSRGNLFCFGMYYAHCIFLFPYPRDQLVVSSQSLPAPHIQREYERAGAIYSRKDTRWVRKFSKKSLKAYYLKDVFVHELGHHVDRHKERSDEKSEIYADWFATEYGFKRIRGNHEQSITISTIRDRPKAPG</sequence>
<protein>
    <submittedName>
        <fullName evidence="1">Uncharacterized protein</fullName>
    </submittedName>
</protein>
<evidence type="ECO:0000313" key="1">
    <source>
        <dbReference type="EMBL" id="RWX42854.1"/>
    </source>
</evidence>
<comment type="caution">
    <text evidence="1">The sequence shown here is derived from an EMBL/GenBank/DDBJ whole genome shotgun (WGS) entry which is preliminary data.</text>
</comment>
<gene>
    <name evidence="1" type="ORF">H206_03706</name>
</gene>
<dbReference type="Proteomes" id="UP000287853">
    <property type="component" value="Unassembled WGS sequence"/>
</dbReference>
<name>A0A3S3QNB6_9BACT</name>
<organism evidence="1 2">
    <name type="scientific">Candidatus Electrothrix aarhusensis</name>
    <dbReference type="NCBI Taxonomy" id="1859131"/>
    <lineage>
        <taxon>Bacteria</taxon>
        <taxon>Pseudomonadati</taxon>
        <taxon>Thermodesulfobacteriota</taxon>
        <taxon>Desulfobulbia</taxon>
        <taxon>Desulfobulbales</taxon>
        <taxon>Desulfobulbaceae</taxon>
        <taxon>Candidatus Electrothrix</taxon>
    </lineage>
</organism>